<feature type="compositionally biased region" description="Polar residues" evidence="1">
    <location>
        <begin position="416"/>
        <end position="437"/>
    </location>
</feature>
<feature type="region of interest" description="Disordered" evidence="1">
    <location>
        <begin position="35"/>
        <end position="65"/>
    </location>
</feature>
<evidence type="ECO:0000256" key="1">
    <source>
        <dbReference type="SAM" id="MobiDB-lite"/>
    </source>
</evidence>
<evidence type="ECO:0008006" key="4">
    <source>
        <dbReference type="Google" id="ProtNLM"/>
    </source>
</evidence>
<feature type="region of interest" description="Disordered" evidence="1">
    <location>
        <begin position="747"/>
        <end position="766"/>
    </location>
</feature>
<feature type="region of interest" description="Disordered" evidence="1">
    <location>
        <begin position="381"/>
        <end position="517"/>
    </location>
</feature>
<feature type="compositionally biased region" description="Low complexity" evidence="1">
    <location>
        <begin position="689"/>
        <end position="710"/>
    </location>
</feature>
<feature type="compositionally biased region" description="Polar residues" evidence="1">
    <location>
        <begin position="477"/>
        <end position="486"/>
    </location>
</feature>
<comment type="caution">
    <text evidence="2">The sequence shown here is derived from an EMBL/GenBank/DDBJ whole genome shotgun (WGS) entry which is preliminary data.</text>
</comment>
<gene>
    <name evidence="2" type="ORF">WJX75_005378</name>
</gene>
<dbReference type="Proteomes" id="UP001491310">
    <property type="component" value="Unassembled WGS sequence"/>
</dbReference>
<proteinExistence type="predicted"/>
<evidence type="ECO:0000313" key="2">
    <source>
        <dbReference type="EMBL" id="KAK9902128.1"/>
    </source>
</evidence>
<feature type="compositionally biased region" description="Basic and acidic residues" evidence="1">
    <location>
        <begin position="299"/>
        <end position="315"/>
    </location>
</feature>
<feature type="compositionally biased region" description="Polar residues" evidence="1">
    <location>
        <begin position="202"/>
        <end position="237"/>
    </location>
</feature>
<feature type="compositionally biased region" description="Low complexity" evidence="1">
    <location>
        <begin position="160"/>
        <end position="172"/>
    </location>
</feature>
<evidence type="ECO:0000313" key="3">
    <source>
        <dbReference type="Proteomes" id="UP001491310"/>
    </source>
</evidence>
<organism evidence="2 3">
    <name type="scientific">Coccomyxa subellipsoidea</name>
    <dbReference type="NCBI Taxonomy" id="248742"/>
    <lineage>
        <taxon>Eukaryota</taxon>
        <taxon>Viridiplantae</taxon>
        <taxon>Chlorophyta</taxon>
        <taxon>core chlorophytes</taxon>
        <taxon>Trebouxiophyceae</taxon>
        <taxon>Trebouxiophyceae incertae sedis</taxon>
        <taxon>Coccomyxaceae</taxon>
        <taxon>Coccomyxa</taxon>
    </lineage>
</organism>
<dbReference type="EMBL" id="JALJOT010000016">
    <property type="protein sequence ID" value="KAK9902128.1"/>
    <property type="molecule type" value="Genomic_DNA"/>
</dbReference>
<feature type="compositionally biased region" description="Basic and acidic residues" evidence="1">
    <location>
        <begin position="490"/>
        <end position="499"/>
    </location>
</feature>
<feature type="compositionally biased region" description="Polar residues" evidence="1">
    <location>
        <begin position="323"/>
        <end position="338"/>
    </location>
</feature>
<reference evidence="2 3" key="1">
    <citation type="journal article" date="2024" name="Nat. Commun.">
        <title>Phylogenomics reveals the evolutionary origins of lichenization in chlorophyte algae.</title>
        <authorList>
            <person name="Puginier C."/>
            <person name="Libourel C."/>
            <person name="Otte J."/>
            <person name="Skaloud P."/>
            <person name="Haon M."/>
            <person name="Grisel S."/>
            <person name="Petersen M."/>
            <person name="Berrin J.G."/>
            <person name="Delaux P.M."/>
            <person name="Dal Grande F."/>
            <person name="Keller J."/>
        </authorList>
    </citation>
    <scope>NUCLEOTIDE SEQUENCE [LARGE SCALE GENOMIC DNA]</scope>
    <source>
        <strain evidence="2 3">SAG 216-7</strain>
    </source>
</reference>
<accession>A0ABR2YC78</accession>
<feature type="region of interest" description="Disordered" evidence="1">
    <location>
        <begin position="771"/>
        <end position="798"/>
    </location>
</feature>
<protein>
    <recommendedName>
        <fullName evidence="4">BRCT domain-containing protein</fullName>
    </recommendedName>
</protein>
<feature type="region of interest" description="Disordered" evidence="1">
    <location>
        <begin position="113"/>
        <end position="363"/>
    </location>
</feature>
<sequence length="913" mass="96428">MAQYYNQWVADHRTSSLRDHCTGYYYPQQPLHTFSNRPASGHGASDAGAVGSQGNPLADGAVKQGGHYGLDPPAWYQQLPGPHAVWQQACPLPVAPCYGYVSMWHPYSSPVQPFSRAHAPRPPVRPPPPRPPPGKPPAPKLPTQLKAQRSKMAPCKDGVQHQQQQQQQQSQQETPVKILQRPDEIRKSPPQASNSSTSSNSDKVGSVTTSASSGNSHNEPPTPQSVLRDSAMAQTMLNPDAAPFVPTCMLPPAQIPAELPAQQKTKTSAKPQRRASPIRSNPGIDSPSTRLRQVVARMQAKEERQTAAKIMDKPPSHTRARGSDTTKAVSNGLLQTDGGQWPGLRPVRTREVEDSWADADSSKINETSLAASAVDKQVPAATNAVAKQPPTAFPAVTKQPPTASASVRKQPPRASTAVTKQPPTASNQSQPAEQQPPMTGAAQQGARKGRKLVTPNPLPPSPTHAAQETSKEEQEQNELQLSTWPLQNRPRADAGKPGEKAGQPDQHPSYTMARRQQHPRIPYQPPIYKTSQQAHNVQPPVRAADRKPAAATSVTGSGSRAAAVVASSTAGEDLQTATAIAAHMTGVQTLWICAGTKNGPLLGGSTAEIPEADTILWVSAGKESPKAASWTACCSQLPILMEDLDIQDQASDCLSECAVAGSITSSINPLDFLLGAAADAPGTDEPEEASGAGSLGSSPASKTSSAASLAQRRRADSHKALSPSIQASAPLTAESVRMLNADITATGVQQKAGQDGVPSAWQQRNSKVHGRPLMSTDMQGASKPPPTGIPKAAEADSTVTGQADGAAEVLDCCGLRVSAVFDGSVSVKELSRALCSSFGRSAPLSELLFSTEASVNKVSIKGAVKYCADISPLALTAAVEESTGKKVHHLSISECDFLSSAEWEQFSAHAWQQ</sequence>
<name>A0ABR2YC78_9CHLO</name>
<feature type="compositionally biased region" description="Pro residues" evidence="1">
    <location>
        <begin position="120"/>
        <end position="140"/>
    </location>
</feature>
<keyword evidence="3" id="KW-1185">Reference proteome</keyword>
<feature type="region of interest" description="Disordered" evidence="1">
    <location>
        <begin position="678"/>
        <end position="726"/>
    </location>
</feature>